<gene>
    <name evidence="2" type="ORF">HMPREF3226_01776</name>
</gene>
<dbReference type="GO" id="GO:0015627">
    <property type="term" value="C:type II protein secretion system complex"/>
    <property type="evidence" value="ECO:0007669"/>
    <property type="project" value="TreeGrafter"/>
</dbReference>
<dbReference type="Proteomes" id="UP000070533">
    <property type="component" value="Unassembled WGS sequence"/>
</dbReference>
<dbReference type="PATRIC" id="fig|28128.5.peg.1824"/>
<dbReference type="Gene3D" id="1.10.150.280">
    <property type="entry name" value="AF1531-like domain"/>
    <property type="match status" value="1"/>
</dbReference>
<evidence type="ECO:0000256" key="1">
    <source>
        <dbReference type="SAM" id="Phobius"/>
    </source>
</evidence>
<organism evidence="2 3">
    <name type="scientific">Prevotella corporis</name>
    <dbReference type="NCBI Taxonomy" id="28128"/>
    <lineage>
        <taxon>Bacteria</taxon>
        <taxon>Pseudomonadati</taxon>
        <taxon>Bacteroidota</taxon>
        <taxon>Bacteroidia</taxon>
        <taxon>Bacteroidales</taxon>
        <taxon>Prevotellaceae</taxon>
        <taxon>Prevotella</taxon>
    </lineage>
</organism>
<comment type="caution">
    <text evidence="2">The sequence shown here is derived from an EMBL/GenBank/DDBJ whole genome shotgun (WGS) entry which is preliminary data.</text>
</comment>
<dbReference type="InterPro" id="IPR051675">
    <property type="entry name" value="Endo/Exo/Phosphatase_dom_1"/>
</dbReference>
<dbReference type="InterPro" id="IPR010994">
    <property type="entry name" value="RuvA_2-like"/>
</dbReference>
<reference evidence="3" key="1">
    <citation type="submission" date="2016-01" db="EMBL/GenBank/DDBJ databases">
        <authorList>
            <person name="Mitreva M."/>
            <person name="Pepin K.H."/>
            <person name="Mihindukulasuriya K.A."/>
            <person name="Fulton R."/>
            <person name="Fronick C."/>
            <person name="O'Laughlin M."/>
            <person name="Miner T."/>
            <person name="Herter B."/>
            <person name="Rosa B.A."/>
            <person name="Cordes M."/>
            <person name="Tomlinson C."/>
            <person name="Wollam A."/>
            <person name="Palsikar V.B."/>
            <person name="Mardis E.R."/>
            <person name="Wilson R.K."/>
        </authorList>
    </citation>
    <scope>NUCLEOTIDE SEQUENCE [LARGE SCALE GENOMIC DNA]</scope>
    <source>
        <strain evidence="3">MJR7716</strain>
    </source>
</reference>
<evidence type="ECO:0000313" key="2">
    <source>
        <dbReference type="EMBL" id="KXA37151.1"/>
    </source>
</evidence>
<dbReference type="GO" id="GO:0015628">
    <property type="term" value="P:protein secretion by the type II secretion system"/>
    <property type="evidence" value="ECO:0007669"/>
    <property type="project" value="TreeGrafter"/>
</dbReference>
<accession>A0A133Q2R6</accession>
<protein>
    <recommendedName>
        <fullName evidence="4">Competence protein ComEA helix-hairpin-helix repeat region</fullName>
    </recommendedName>
</protein>
<keyword evidence="1" id="KW-0812">Transmembrane</keyword>
<dbReference type="OrthoDB" id="981124at2"/>
<sequence length="328" mass="38062">MNLREFFYLQKSDRKVVIFLLTLAAAAISIVYLLGDKNTRTIGDSENETSILGLDNTTKYGKPKENGYYELRDGRRVELFPFDPNTADSTQLSRLGLAPYQIRNIYKYRAKGGVYRSPQDFARLYGLTRKQYRALEPYIMIGDDYQPAFTMESVRAYHENKIAERQRVHDAYEAYKAQDAYKPYKEYDRDTIRYPLKIKVGEYINLATADTTMLKKIPGIGSGWARAIVSYGQRLGGYVSVGQLKEIEGFPKESLPFFKVVHPQTQKMNLNKLSVAQMRRHPYINFYQARAIYDYRRLKGKITSLTQLRLHKDFPPEAIERLGPYVTF</sequence>
<keyword evidence="1" id="KW-0472">Membrane</keyword>
<dbReference type="PANTHER" id="PTHR21180:SF32">
    <property type="entry name" value="ENDONUCLEASE_EXONUCLEASE_PHOSPHATASE FAMILY DOMAIN-CONTAINING PROTEIN 1"/>
    <property type="match status" value="1"/>
</dbReference>
<dbReference type="RefSeq" id="WP_060940914.1">
    <property type="nucleotide sequence ID" value="NZ_JAIHUT010000054.1"/>
</dbReference>
<dbReference type="eggNOG" id="COG1555">
    <property type="taxonomic scope" value="Bacteria"/>
</dbReference>
<dbReference type="EMBL" id="LRQG01000146">
    <property type="protein sequence ID" value="KXA37151.1"/>
    <property type="molecule type" value="Genomic_DNA"/>
</dbReference>
<dbReference type="STRING" id="28128.HMPREF3226_01776"/>
<dbReference type="AlphaFoldDB" id="A0A133Q2R6"/>
<keyword evidence="3" id="KW-1185">Reference proteome</keyword>
<keyword evidence="1" id="KW-1133">Transmembrane helix</keyword>
<proteinExistence type="predicted"/>
<evidence type="ECO:0008006" key="4">
    <source>
        <dbReference type="Google" id="ProtNLM"/>
    </source>
</evidence>
<dbReference type="Pfam" id="PF12836">
    <property type="entry name" value="HHH_3"/>
    <property type="match status" value="3"/>
</dbReference>
<name>A0A133Q2R6_9BACT</name>
<dbReference type="SUPFAM" id="SSF47781">
    <property type="entry name" value="RuvA domain 2-like"/>
    <property type="match status" value="3"/>
</dbReference>
<evidence type="ECO:0000313" key="3">
    <source>
        <dbReference type="Proteomes" id="UP000070533"/>
    </source>
</evidence>
<dbReference type="PANTHER" id="PTHR21180">
    <property type="entry name" value="ENDONUCLEASE/EXONUCLEASE/PHOSPHATASE FAMILY DOMAIN-CONTAINING PROTEIN 1"/>
    <property type="match status" value="1"/>
</dbReference>
<feature type="transmembrane region" description="Helical" evidence="1">
    <location>
        <begin position="16"/>
        <end position="35"/>
    </location>
</feature>